<dbReference type="PANTHER" id="PTHR39639:SF1">
    <property type="entry name" value="DUF262 DOMAIN-CONTAINING PROTEIN"/>
    <property type="match status" value="1"/>
</dbReference>
<accession>A0A9X4RJK5</accession>
<dbReference type="InterPro" id="IPR004919">
    <property type="entry name" value="GmrSD_N"/>
</dbReference>
<dbReference type="Proteomes" id="UP001152872">
    <property type="component" value="Unassembled WGS sequence"/>
</dbReference>
<comment type="caution">
    <text evidence="2">The sequence shown here is derived from an EMBL/GenBank/DDBJ whole genome shotgun (WGS) entry which is preliminary data.</text>
</comment>
<name>A0A9X4RJK5_9CYAN</name>
<sequence length="586" mass="67427">MQNELSVRSENIQTIYGLYRNENLLVNRRYQRKLVWAVDEKQSFLDSIIQGFPVPIVLLAETKYNQKDVFEIIDGMQRMNAINSFIENEYDLDGKYFDLNTMVETKELLDAGMLIQKEPMLEREKCSLIARYPLPLSVYSFNDDKKVDEVFRRINSNGRYLSSQELRSAGAIGKFPNLVRKIAEEIRGDTTQSDLLPLSKMSKISINNRSLDYGINADTIFWIRQGIITKELLRKSRDEEIIADCLVYMTLTESQRTSSEILDELYGYKGNSNRMQEIEIALQQVEPSIVRSQYLQTHDTIANAMDDLESNFNQYALENTSQSIPRYYTVFFLAIFNLLFRQNMEIADRNLFYQKLKNIGKHITITVGGNWSAVNKQDNINAVTGILRPAFKEKESVDPVTSSWTTEFLSLLKQSEIEQNLYDFKQGFIRLDGQHTFDDDCFEKVIKTLTAMANDGPKSTGYVCIGVADNQDDAKRLKKLYGVKTEIENGFFITGVNHEIEKSGTGAEEWFKNTLRKIDKSPVTQTFKDNIGRNARLIKFKGKYILILSVKKLGEAAIYGEGYFQRKGPELVPVKPIAYPQFFARF</sequence>
<proteinExistence type="predicted"/>
<dbReference type="RefSeq" id="WP_009628934.1">
    <property type="nucleotide sequence ID" value="NZ_VBTY01000222.1"/>
</dbReference>
<dbReference type="PANTHER" id="PTHR39639">
    <property type="entry name" value="CHROMOSOME 16, WHOLE GENOME SHOTGUN SEQUENCE"/>
    <property type="match status" value="1"/>
</dbReference>
<evidence type="ECO:0000313" key="2">
    <source>
        <dbReference type="EMBL" id="MDG3496741.1"/>
    </source>
</evidence>
<dbReference type="InterPro" id="IPR038461">
    <property type="entry name" value="Schlafen_AlbA_2_dom_sf"/>
</dbReference>
<dbReference type="Pfam" id="PF03235">
    <property type="entry name" value="GmrSD_N"/>
    <property type="match status" value="1"/>
</dbReference>
<dbReference type="Gene3D" id="3.30.950.30">
    <property type="entry name" value="Schlafen, AAA domain"/>
    <property type="match status" value="1"/>
</dbReference>
<evidence type="ECO:0000259" key="1">
    <source>
        <dbReference type="Pfam" id="PF03235"/>
    </source>
</evidence>
<protein>
    <submittedName>
        <fullName evidence="2">DUF262 domain-containing protein</fullName>
    </submittedName>
</protein>
<dbReference type="AlphaFoldDB" id="A0A9X4RJK5"/>
<feature type="domain" description="GmrSD restriction endonucleases N-terminal" evidence="1">
    <location>
        <begin position="19"/>
        <end position="169"/>
    </location>
</feature>
<organism evidence="2 3">
    <name type="scientific">Pseudanabaena catenata USMAC16</name>
    <dbReference type="NCBI Taxonomy" id="1855837"/>
    <lineage>
        <taxon>Bacteria</taxon>
        <taxon>Bacillati</taxon>
        <taxon>Cyanobacteriota</taxon>
        <taxon>Cyanophyceae</taxon>
        <taxon>Pseudanabaenales</taxon>
        <taxon>Pseudanabaenaceae</taxon>
        <taxon>Pseudanabaena</taxon>
    </lineage>
</organism>
<reference evidence="2" key="1">
    <citation type="submission" date="2019-05" db="EMBL/GenBank/DDBJ databases">
        <title>Whole genome sequencing of Pseudanabaena catenata USMAC16.</title>
        <authorList>
            <person name="Khan Z."/>
            <person name="Omar W.M."/>
            <person name="Convey P."/>
            <person name="Merican F."/>
            <person name="Najimudin N."/>
        </authorList>
    </citation>
    <scope>NUCLEOTIDE SEQUENCE</scope>
    <source>
        <strain evidence="2">USMAC16</strain>
    </source>
</reference>
<keyword evidence="3" id="KW-1185">Reference proteome</keyword>
<evidence type="ECO:0000313" key="3">
    <source>
        <dbReference type="Proteomes" id="UP001152872"/>
    </source>
</evidence>
<dbReference type="EMBL" id="VBTY01000222">
    <property type="protein sequence ID" value="MDG3496741.1"/>
    <property type="molecule type" value="Genomic_DNA"/>
</dbReference>
<gene>
    <name evidence="2" type="ORF">FEV09_19560</name>
</gene>